<evidence type="ECO:0000313" key="10">
    <source>
        <dbReference type="EMBL" id="KDN43408.1"/>
    </source>
</evidence>
<dbReference type="RefSeq" id="XP_013242361.1">
    <property type="nucleotide sequence ID" value="XM_013386907.1"/>
</dbReference>
<dbReference type="InParanoid" id="A0A066VT17"/>
<evidence type="ECO:0000256" key="4">
    <source>
        <dbReference type="ARBA" id="ARBA00023015"/>
    </source>
</evidence>
<dbReference type="Pfam" id="PF09497">
    <property type="entry name" value="Med12"/>
    <property type="match status" value="1"/>
</dbReference>
<evidence type="ECO:0000256" key="6">
    <source>
        <dbReference type="ARBA" id="ARBA00023242"/>
    </source>
</evidence>
<dbReference type="PANTHER" id="PTHR46567">
    <property type="entry name" value="MEDIATOR OF RNA POLYMERASE II TRANSCRIPTION SUBUNIT 12"/>
    <property type="match status" value="1"/>
</dbReference>
<feature type="compositionally biased region" description="Low complexity" evidence="8">
    <location>
        <begin position="170"/>
        <end position="194"/>
    </location>
</feature>
<dbReference type="HOGENOM" id="CLU_281893_0_0_1"/>
<dbReference type="GO" id="GO:0006357">
    <property type="term" value="P:regulation of transcription by RNA polymerase II"/>
    <property type="evidence" value="ECO:0007669"/>
    <property type="project" value="InterPro"/>
</dbReference>
<dbReference type="GeneID" id="25261652"/>
<sequence>MEPYSLQPPSWRPLLHSASAALGVPDFFPPQAGAPELDISDVSAVRNGIAARSVVGNETFSAHEMIYDRLKSPNILAQLNGFMGEILKRREELARLGPSNNGDGGIDKPTHKLPSRVTPNDSKLAAYVRELADSQVSLSKLAKTVPHGFKGEKMLDMLYNGSVGSSTKLSSTPASATSNTGASATASVTTNASGRQEDQVSLPKSVPVDRALWFIQVVGATEMASHSQSQAHYHAHGAGGGLSTPGGSGIAGPTGGLGATHGAARVDRAAQVQLDFTNAVCSWLRRMLADLDVPASADAAIAESAAVLGGTEAASAGLSGSLLRRTFAGTQAPPPLSIRNNLGSASAPYPSPLLPASASTINLSRQANLSLSFTSTTGVPKAPFSAIAPSPSLSPNLDAVRIPMTPSRSAGGNSNFSFPGNPVPFSSPSTSNGPPPFTLHHQHTPPTSASASTRWAHKWSYALSLLRGLVTLPSDATPDAPGSLLQLPSWLRFLAELLGSANVAQIPFVLAIVLEFGIGWPPAEGGNASGGMTKGTLIARIGIEGALKARREVLALRHALLASLVADPIAETDGAEKGDGVVDADIGIQGDGDVSATVGASEPGTKTAAQDEMDVSVRRCDDLLIALISLARHLARGCDQALISPRLWSTYSSDLRAVLGEATFYADLQQRNSVLMLRHLSADGPRENWFDQQAADIEILDSIDLSTHWQTTWVQYFTRTSSQPASRADGRRTVRTLRDKVELLFLWACTSHRSSVGPSRPYIVGVFLSGLLGCNFRPTKHLIDSARKRWDGDGDVTSLLKERAEFAKLKAHATQLEESKAIDFHSFCIQFIADVESYCNTGTTGVEASDATETLRRENFASVSFDALIALIEELSNLGYFSMRKLLRKMTNVSTAAGSLPANTSGQPTLPNNSFQTRLLRSLPFPTGTQNLTNLLVTRRALIYGNRAGETWEEATERRATREVRALFSGLFQTDHAPFDMHGRQTSSISDFADEGIDQQLITTLPHLWSSPPFVQRRITRSVLLPAIEAAEASASISFTDTCLLLALLRKSEDFRLLNQVIMTLLRPGRLTGEEHGPIADKVSDAIICHAEVWKALDSLHVMVEQEWKP</sequence>
<organism evidence="10 11">
    <name type="scientific">Tilletiaria anomala (strain ATCC 24038 / CBS 436.72 / UBC 951)</name>
    <dbReference type="NCBI Taxonomy" id="1037660"/>
    <lineage>
        <taxon>Eukaryota</taxon>
        <taxon>Fungi</taxon>
        <taxon>Dikarya</taxon>
        <taxon>Basidiomycota</taxon>
        <taxon>Ustilaginomycotina</taxon>
        <taxon>Exobasidiomycetes</taxon>
        <taxon>Georgefischeriales</taxon>
        <taxon>Tilletiariaceae</taxon>
        <taxon>Tilletiaria</taxon>
    </lineage>
</organism>
<dbReference type="Proteomes" id="UP000027361">
    <property type="component" value="Unassembled WGS sequence"/>
</dbReference>
<evidence type="ECO:0000256" key="8">
    <source>
        <dbReference type="SAM" id="MobiDB-lite"/>
    </source>
</evidence>
<comment type="caution">
    <text evidence="10">The sequence shown here is derived from an EMBL/GenBank/DDBJ whole genome shotgun (WGS) entry which is preliminary data.</text>
</comment>
<dbReference type="STRING" id="1037660.A0A066VT17"/>
<feature type="region of interest" description="Disordered" evidence="8">
    <location>
        <begin position="405"/>
        <end position="450"/>
    </location>
</feature>
<evidence type="ECO:0000259" key="9">
    <source>
        <dbReference type="SMART" id="SM01281"/>
    </source>
</evidence>
<dbReference type="InterPro" id="IPR019035">
    <property type="entry name" value="Mediator_Med12"/>
</dbReference>
<evidence type="ECO:0000256" key="2">
    <source>
        <dbReference type="ARBA" id="ARBA00010289"/>
    </source>
</evidence>
<evidence type="ECO:0000256" key="7">
    <source>
        <dbReference type="ARBA" id="ARBA00032010"/>
    </source>
</evidence>
<feature type="region of interest" description="Disordered" evidence="8">
    <location>
        <begin position="229"/>
        <end position="260"/>
    </location>
</feature>
<dbReference type="OrthoDB" id="20828at2759"/>
<keyword evidence="4" id="KW-0805">Transcription regulation</keyword>
<dbReference type="GO" id="GO:0016592">
    <property type="term" value="C:mediator complex"/>
    <property type="evidence" value="ECO:0007669"/>
    <property type="project" value="InterPro"/>
</dbReference>
<dbReference type="GO" id="GO:0003712">
    <property type="term" value="F:transcription coregulator activity"/>
    <property type="evidence" value="ECO:0007669"/>
    <property type="project" value="InterPro"/>
</dbReference>
<dbReference type="AlphaFoldDB" id="A0A066VT17"/>
<gene>
    <name evidence="10" type="ORF">K437DRAFT_152125</name>
</gene>
<feature type="region of interest" description="Disordered" evidence="8">
    <location>
        <begin position="96"/>
        <end position="118"/>
    </location>
</feature>
<evidence type="ECO:0000256" key="5">
    <source>
        <dbReference type="ARBA" id="ARBA00023163"/>
    </source>
</evidence>
<evidence type="ECO:0000256" key="3">
    <source>
        <dbReference type="ARBA" id="ARBA00019622"/>
    </source>
</evidence>
<comment type="subcellular location">
    <subcellularLocation>
        <location evidence="1">Nucleus</location>
    </subcellularLocation>
</comment>
<feature type="domain" description="Mediator complex subunit Med12" evidence="9">
    <location>
        <begin position="110"/>
        <end position="216"/>
    </location>
</feature>
<evidence type="ECO:0000256" key="1">
    <source>
        <dbReference type="ARBA" id="ARBA00004123"/>
    </source>
</evidence>
<accession>A0A066VT17</accession>
<reference evidence="10 11" key="1">
    <citation type="submission" date="2014-05" db="EMBL/GenBank/DDBJ databases">
        <title>Draft genome sequence of a rare smut relative, Tilletiaria anomala UBC 951.</title>
        <authorList>
            <consortium name="DOE Joint Genome Institute"/>
            <person name="Toome M."/>
            <person name="Kuo A."/>
            <person name="Henrissat B."/>
            <person name="Lipzen A."/>
            <person name="Tritt A."/>
            <person name="Yoshinaga Y."/>
            <person name="Zane M."/>
            <person name="Barry K."/>
            <person name="Grigoriev I.V."/>
            <person name="Spatafora J.W."/>
            <person name="Aimea M.C."/>
        </authorList>
    </citation>
    <scope>NUCLEOTIDE SEQUENCE [LARGE SCALE GENOMIC DNA]</scope>
    <source>
        <strain evidence="10 11">UBC 951</strain>
    </source>
</reference>
<keyword evidence="11" id="KW-1185">Reference proteome</keyword>
<feature type="compositionally biased region" description="Gly residues" evidence="8">
    <location>
        <begin position="237"/>
        <end position="259"/>
    </location>
</feature>
<evidence type="ECO:0000313" key="11">
    <source>
        <dbReference type="Proteomes" id="UP000027361"/>
    </source>
</evidence>
<dbReference type="PANTHER" id="PTHR46567:SF1">
    <property type="entry name" value="MEDIATOR OF RNA POLYMERASE II TRANSCRIPTION SUBUNIT 12"/>
    <property type="match status" value="1"/>
</dbReference>
<dbReference type="SMART" id="SM01281">
    <property type="entry name" value="Med12"/>
    <property type="match status" value="1"/>
</dbReference>
<protein>
    <recommendedName>
        <fullName evidence="3">Mediator of RNA polymerase II transcription subunit 12</fullName>
    </recommendedName>
    <alternativeName>
        <fullName evidence="7">Mediator complex subunit 12</fullName>
    </alternativeName>
</protein>
<proteinExistence type="inferred from homology"/>
<keyword evidence="6" id="KW-0539">Nucleus</keyword>
<name>A0A066VT17_TILAU</name>
<feature type="region of interest" description="Disordered" evidence="8">
    <location>
        <begin position="166"/>
        <end position="202"/>
    </location>
</feature>
<dbReference type="EMBL" id="JMSN01000061">
    <property type="protein sequence ID" value="KDN43408.1"/>
    <property type="molecule type" value="Genomic_DNA"/>
</dbReference>
<comment type="similarity">
    <text evidence="2">Belongs to the Mediator complex subunit 12 family.</text>
</comment>
<feature type="compositionally biased region" description="Polar residues" evidence="8">
    <location>
        <begin position="406"/>
        <end position="432"/>
    </location>
</feature>
<keyword evidence="5" id="KW-0804">Transcription</keyword>